<keyword evidence="12" id="KW-0560">Oxidoreductase</keyword>
<gene>
    <name evidence="13" type="ORF">INT47_003476</name>
</gene>
<evidence type="ECO:0000256" key="7">
    <source>
        <dbReference type="ARBA" id="ARBA00022989"/>
    </source>
</evidence>
<evidence type="ECO:0000313" key="14">
    <source>
        <dbReference type="Proteomes" id="UP000603453"/>
    </source>
</evidence>
<dbReference type="InterPro" id="IPR036396">
    <property type="entry name" value="Cyt_P450_sf"/>
</dbReference>
<accession>A0A8H7RGF4</accession>
<dbReference type="EMBL" id="JAEPRD010000013">
    <property type="protein sequence ID" value="KAG2210040.1"/>
    <property type="molecule type" value="Genomic_DNA"/>
</dbReference>
<comment type="cofactor">
    <cofactor evidence="1 11">
        <name>heme</name>
        <dbReference type="ChEBI" id="CHEBI:30413"/>
    </cofactor>
</comment>
<evidence type="ECO:0000256" key="12">
    <source>
        <dbReference type="RuleBase" id="RU000461"/>
    </source>
</evidence>
<dbReference type="PROSITE" id="PS00086">
    <property type="entry name" value="CYTOCHROME_P450"/>
    <property type="match status" value="1"/>
</dbReference>
<keyword evidence="10" id="KW-0472">Membrane</keyword>
<keyword evidence="5" id="KW-0812">Transmembrane</keyword>
<feature type="binding site" description="axial binding residue" evidence="11">
    <location>
        <position position="476"/>
    </location>
    <ligand>
        <name>heme</name>
        <dbReference type="ChEBI" id="CHEBI:30413"/>
    </ligand>
    <ligandPart>
        <name>Fe</name>
        <dbReference type="ChEBI" id="CHEBI:18248"/>
    </ligandPart>
</feature>
<dbReference type="InterPro" id="IPR017972">
    <property type="entry name" value="Cyt_P450_CS"/>
</dbReference>
<evidence type="ECO:0000256" key="9">
    <source>
        <dbReference type="ARBA" id="ARBA00023033"/>
    </source>
</evidence>
<comment type="similarity">
    <text evidence="3 12">Belongs to the cytochrome P450 family.</text>
</comment>
<evidence type="ECO:0000256" key="1">
    <source>
        <dbReference type="ARBA" id="ARBA00001971"/>
    </source>
</evidence>
<keyword evidence="4 11" id="KW-0349">Heme</keyword>
<dbReference type="Proteomes" id="UP000603453">
    <property type="component" value="Unassembled WGS sequence"/>
</dbReference>
<dbReference type="GO" id="GO:0004497">
    <property type="term" value="F:monooxygenase activity"/>
    <property type="evidence" value="ECO:0007669"/>
    <property type="project" value="UniProtKB-KW"/>
</dbReference>
<organism evidence="13 14">
    <name type="scientific">Mucor saturninus</name>
    <dbReference type="NCBI Taxonomy" id="64648"/>
    <lineage>
        <taxon>Eukaryota</taxon>
        <taxon>Fungi</taxon>
        <taxon>Fungi incertae sedis</taxon>
        <taxon>Mucoromycota</taxon>
        <taxon>Mucoromycotina</taxon>
        <taxon>Mucoromycetes</taxon>
        <taxon>Mucorales</taxon>
        <taxon>Mucorineae</taxon>
        <taxon>Mucoraceae</taxon>
        <taxon>Mucor</taxon>
    </lineage>
</organism>
<evidence type="ECO:0000256" key="4">
    <source>
        <dbReference type="ARBA" id="ARBA00022617"/>
    </source>
</evidence>
<dbReference type="AlphaFoldDB" id="A0A8H7RGF4"/>
<dbReference type="PANTHER" id="PTHR46206">
    <property type="entry name" value="CYTOCHROME P450"/>
    <property type="match status" value="1"/>
</dbReference>
<proteinExistence type="inferred from homology"/>
<name>A0A8H7RGF4_9FUNG</name>
<dbReference type="SUPFAM" id="SSF48264">
    <property type="entry name" value="Cytochrome P450"/>
    <property type="match status" value="1"/>
</dbReference>
<evidence type="ECO:0008006" key="15">
    <source>
        <dbReference type="Google" id="ProtNLM"/>
    </source>
</evidence>
<evidence type="ECO:0000256" key="3">
    <source>
        <dbReference type="ARBA" id="ARBA00010617"/>
    </source>
</evidence>
<protein>
    <recommendedName>
        <fullName evidence="15">Cytochrome P450</fullName>
    </recommendedName>
</protein>
<keyword evidence="6 11" id="KW-0479">Metal-binding</keyword>
<dbReference type="CDD" id="cd11041">
    <property type="entry name" value="CYP503A1-like"/>
    <property type="match status" value="1"/>
</dbReference>
<evidence type="ECO:0000256" key="11">
    <source>
        <dbReference type="PIRSR" id="PIRSR602403-1"/>
    </source>
</evidence>
<comment type="caution">
    <text evidence="13">The sequence shown here is derived from an EMBL/GenBank/DDBJ whole genome shotgun (WGS) entry which is preliminary data.</text>
</comment>
<keyword evidence="7" id="KW-1133">Transmembrane helix</keyword>
<evidence type="ECO:0000256" key="8">
    <source>
        <dbReference type="ARBA" id="ARBA00023004"/>
    </source>
</evidence>
<evidence type="ECO:0000256" key="2">
    <source>
        <dbReference type="ARBA" id="ARBA00004370"/>
    </source>
</evidence>
<comment type="subcellular location">
    <subcellularLocation>
        <location evidence="2">Membrane</location>
    </subcellularLocation>
</comment>
<dbReference type="Pfam" id="PF00067">
    <property type="entry name" value="p450"/>
    <property type="match status" value="1"/>
</dbReference>
<dbReference type="OrthoDB" id="1844152at2759"/>
<keyword evidence="8 11" id="KW-0408">Iron</keyword>
<evidence type="ECO:0000313" key="13">
    <source>
        <dbReference type="EMBL" id="KAG2210040.1"/>
    </source>
</evidence>
<sequence>MNCINTFFTYTSISKTVQIVKQILTNSRLANICKNSQKSDLVLIGAAMFITFYSLSDYFRVKTSRLNLPPTVAYSLPFFGHNLYLMFMPSKFLDWCNNEYGEIYNLILQGKMMTITSGKLGEETLKADSEYLSIDQGIVRDVLHLDYVFDLNILDISLTANPAVAKMLIPNYRMPLYVSGIQYGLKNACHTLLQKKITIVQNPSHFFQKFIAYASIPSLVGDEFALNVEVVESFANFTGDIIKNVPLFMVVPKILHKFILPYVQSSKYHERVMLKHVAPIIHKRREEMRRAKQIGREHGLTANFLQGLIEYETIDQNGIKTQLSPEQLSESVLLVAFASVHTTSMNLGFCIYWLIARPDLLARFIEEIERILPGDTPVSNTALTKMKFLNNFTREVLRQGSDKLANGKKAMRDFTFSNGYQVPKNGYVASTFRQMNFGSNSTRESVDEMDPDMSLNKTSITPARDFVSFGAGKHLCPGRFFAVQEIQMALVHLFKNYDVKTVSGKRPQPVWYVAGYMVTNCEDPLVFTLKK</sequence>
<evidence type="ECO:0000256" key="5">
    <source>
        <dbReference type="ARBA" id="ARBA00022692"/>
    </source>
</evidence>
<keyword evidence="9 12" id="KW-0503">Monooxygenase</keyword>
<dbReference type="InterPro" id="IPR002403">
    <property type="entry name" value="Cyt_P450_E_grp-IV"/>
</dbReference>
<dbReference type="GO" id="GO:0016705">
    <property type="term" value="F:oxidoreductase activity, acting on paired donors, with incorporation or reduction of molecular oxygen"/>
    <property type="evidence" value="ECO:0007669"/>
    <property type="project" value="InterPro"/>
</dbReference>
<dbReference type="PRINTS" id="PR00465">
    <property type="entry name" value="EP450IV"/>
</dbReference>
<dbReference type="GO" id="GO:0020037">
    <property type="term" value="F:heme binding"/>
    <property type="evidence" value="ECO:0007669"/>
    <property type="project" value="InterPro"/>
</dbReference>
<dbReference type="InterPro" id="IPR001128">
    <property type="entry name" value="Cyt_P450"/>
</dbReference>
<evidence type="ECO:0000256" key="6">
    <source>
        <dbReference type="ARBA" id="ARBA00022723"/>
    </source>
</evidence>
<evidence type="ECO:0000256" key="10">
    <source>
        <dbReference type="ARBA" id="ARBA00023136"/>
    </source>
</evidence>
<dbReference type="GO" id="GO:0016020">
    <property type="term" value="C:membrane"/>
    <property type="evidence" value="ECO:0007669"/>
    <property type="project" value="UniProtKB-SubCell"/>
</dbReference>
<reference evidence="13" key="1">
    <citation type="submission" date="2020-12" db="EMBL/GenBank/DDBJ databases">
        <title>Metabolic potential, ecology and presence of endohyphal bacteria is reflected in genomic diversity of Mucoromycotina.</title>
        <authorList>
            <person name="Muszewska A."/>
            <person name="Okrasinska A."/>
            <person name="Steczkiewicz K."/>
            <person name="Drgas O."/>
            <person name="Orlowska M."/>
            <person name="Perlinska-Lenart U."/>
            <person name="Aleksandrzak-Piekarczyk T."/>
            <person name="Szatraj K."/>
            <person name="Zielenkiewicz U."/>
            <person name="Pilsyk S."/>
            <person name="Malc E."/>
            <person name="Mieczkowski P."/>
            <person name="Kruszewska J.S."/>
            <person name="Biernat P."/>
            <person name="Pawlowska J."/>
        </authorList>
    </citation>
    <scope>NUCLEOTIDE SEQUENCE</scope>
    <source>
        <strain evidence="13">WA0000017839</strain>
    </source>
</reference>
<dbReference type="Gene3D" id="1.10.630.10">
    <property type="entry name" value="Cytochrome P450"/>
    <property type="match status" value="1"/>
</dbReference>
<dbReference type="GO" id="GO:0005506">
    <property type="term" value="F:iron ion binding"/>
    <property type="evidence" value="ECO:0007669"/>
    <property type="project" value="InterPro"/>
</dbReference>
<keyword evidence="14" id="KW-1185">Reference proteome</keyword>
<dbReference type="PANTHER" id="PTHR46206:SF5">
    <property type="entry name" value="P450, PUTATIVE (EUROFUNG)-RELATED"/>
    <property type="match status" value="1"/>
</dbReference>